<dbReference type="Proteomes" id="UP000824044">
    <property type="component" value="Unassembled WGS sequence"/>
</dbReference>
<proteinExistence type="predicted"/>
<gene>
    <name evidence="1" type="ORF">H9812_06465</name>
</gene>
<reference evidence="1" key="1">
    <citation type="journal article" date="2021" name="PeerJ">
        <title>Extensive microbial diversity within the chicken gut microbiome revealed by metagenomics and culture.</title>
        <authorList>
            <person name="Gilroy R."/>
            <person name="Ravi A."/>
            <person name="Getino M."/>
            <person name="Pursley I."/>
            <person name="Horton D.L."/>
            <person name="Alikhan N.F."/>
            <person name="Baker D."/>
            <person name="Gharbi K."/>
            <person name="Hall N."/>
            <person name="Watson M."/>
            <person name="Adriaenssens E.M."/>
            <person name="Foster-Nyarko E."/>
            <person name="Jarju S."/>
            <person name="Secka A."/>
            <person name="Antonio M."/>
            <person name="Oren A."/>
            <person name="Chaudhuri R.R."/>
            <person name="La Ragione R."/>
            <person name="Hildebrand F."/>
            <person name="Pallen M.J."/>
        </authorList>
    </citation>
    <scope>NUCLEOTIDE SEQUENCE</scope>
    <source>
        <strain evidence="1">CHK33-5263</strain>
    </source>
</reference>
<reference evidence="1" key="2">
    <citation type="submission" date="2021-04" db="EMBL/GenBank/DDBJ databases">
        <authorList>
            <person name="Gilroy R."/>
        </authorList>
    </citation>
    <scope>NUCLEOTIDE SEQUENCE</scope>
    <source>
        <strain evidence="1">CHK33-5263</strain>
    </source>
</reference>
<sequence length="73" mass="8453">MITADAHMTLLDLIDEVTIALEELQENEIQGKLDLYGEGSKAAYVHILEFIRERWEESEENGLDFNIEEQFPV</sequence>
<protein>
    <submittedName>
        <fullName evidence="1">Uncharacterized protein</fullName>
    </submittedName>
</protein>
<evidence type="ECO:0000313" key="1">
    <source>
        <dbReference type="EMBL" id="HIZ25095.1"/>
    </source>
</evidence>
<name>A0A9D2IW96_9FIRM</name>
<evidence type="ECO:0000313" key="2">
    <source>
        <dbReference type="Proteomes" id="UP000824044"/>
    </source>
</evidence>
<organism evidence="1 2">
    <name type="scientific">Candidatus Gallimonas intestinigallinarum</name>
    <dbReference type="NCBI Taxonomy" id="2838604"/>
    <lineage>
        <taxon>Bacteria</taxon>
        <taxon>Bacillati</taxon>
        <taxon>Bacillota</taxon>
        <taxon>Clostridia</taxon>
        <taxon>Candidatus Gallimonas</taxon>
    </lineage>
</organism>
<dbReference type="AlphaFoldDB" id="A0A9D2IW96"/>
<comment type="caution">
    <text evidence="1">The sequence shown here is derived from an EMBL/GenBank/DDBJ whole genome shotgun (WGS) entry which is preliminary data.</text>
</comment>
<accession>A0A9D2IW96</accession>
<dbReference type="EMBL" id="DXBS01000120">
    <property type="protein sequence ID" value="HIZ25095.1"/>
    <property type="molecule type" value="Genomic_DNA"/>
</dbReference>